<dbReference type="SUPFAM" id="SSF103473">
    <property type="entry name" value="MFS general substrate transporter"/>
    <property type="match status" value="1"/>
</dbReference>
<reference evidence="2" key="1">
    <citation type="submission" date="2018-05" db="EMBL/GenBank/DDBJ databases">
        <authorList>
            <person name="Lanie J.A."/>
            <person name="Ng W.-L."/>
            <person name="Kazmierczak K.M."/>
            <person name="Andrzejewski T.M."/>
            <person name="Davidsen T.M."/>
            <person name="Wayne K.J."/>
            <person name="Tettelin H."/>
            <person name="Glass J.I."/>
            <person name="Rusch D."/>
            <person name="Podicherti R."/>
            <person name="Tsui H.-C.T."/>
            <person name="Winkler M.E."/>
        </authorList>
    </citation>
    <scope>NUCLEOTIDE SEQUENCE</scope>
</reference>
<dbReference type="InterPro" id="IPR036259">
    <property type="entry name" value="MFS_trans_sf"/>
</dbReference>
<dbReference type="Pfam" id="PF07690">
    <property type="entry name" value="MFS_1"/>
    <property type="match status" value="1"/>
</dbReference>
<feature type="transmembrane region" description="Helical" evidence="1">
    <location>
        <begin position="32"/>
        <end position="54"/>
    </location>
</feature>
<evidence type="ECO:0000313" key="2">
    <source>
        <dbReference type="EMBL" id="SUZ68726.1"/>
    </source>
</evidence>
<keyword evidence="1" id="KW-0812">Transmembrane</keyword>
<feature type="transmembrane region" description="Helical" evidence="1">
    <location>
        <begin position="132"/>
        <end position="155"/>
    </location>
</feature>
<keyword evidence="1" id="KW-0472">Membrane</keyword>
<feature type="transmembrane region" description="Helical" evidence="1">
    <location>
        <begin position="368"/>
        <end position="390"/>
    </location>
</feature>
<dbReference type="PANTHER" id="PTHR23526:SF1">
    <property type="entry name" value="MAJOR FACILITATOR SUPERFAMILY MFS_1"/>
    <property type="match status" value="1"/>
</dbReference>
<feature type="non-terminal residue" evidence="2">
    <location>
        <position position="1"/>
    </location>
</feature>
<dbReference type="AlphaFoldDB" id="A0A381PNX3"/>
<feature type="transmembrane region" description="Helical" evidence="1">
    <location>
        <begin position="304"/>
        <end position="328"/>
    </location>
</feature>
<dbReference type="GO" id="GO:0022857">
    <property type="term" value="F:transmembrane transporter activity"/>
    <property type="evidence" value="ECO:0007669"/>
    <property type="project" value="InterPro"/>
</dbReference>
<name>A0A381PNX3_9ZZZZ</name>
<dbReference type="PANTHER" id="PTHR23526">
    <property type="entry name" value="INTEGRAL MEMBRANE TRANSPORT PROTEIN-RELATED"/>
    <property type="match status" value="1"/>
</dbReference>
<feature type="transmembrane region" description="Helical" evidence="1">
    <location>
        <begin position="94"/>
        <end position="120"/>
    </location>
</feature>
<accession>A0A381PNX3</accession>
<dbReference type="InterPro" id="IPR052528">
    <property type="entry name" value="Sugar_transport-like"/>
</dbReference>
<feature type="transmembrane region" description="Helical" evidence="1">
    <location>
        <begin position="221"/>
        <end position="240"/>
    </location>
</feature>
<keyword evidence="1" id="KW-1133">Transmembrane helix</keyword>
<organism evidence="2">
    <name type="scientific">marine metagenome</name>
    <dbReference type="NCBI Taxonomy" id="408172"/>
    <lineage>
        <taxon>unclassified sequences</taxon>
        <taxon>metagenomes</taxon>
        <taxon>ecological metagenomes</taxon>
    </lineage>
</organism>
<feature type="transmembrane region" description="Helical" evidence="1">
    <location>
        <begin position="5"/>
        <end position="26"/>
    </location>
</feature>
<dbReference type="Gene3D" id="1.20.1250.20">
    <property type="entry name" value="MFS general substrate transporter like domains"/>
    <property type="match status" value="2"/>
</dbReference>
<protein>
    <recommendedName>
        <fullName evidence="3">Major facilitator superfamily (MFS) profile domain-containing protein</fullName>
    </recommendedName>
</protein>
<feature type="transmembrane region" description="Helical" evidence="1">
    <location>
        <begin position="340"/>
        <end position="362"/>
    </location>
</feature>
<dbReference type="InterPro" id="IPR011701">
    <property type="entry name" value="MFS"/>
</dbReference>
<feature type="transmembrane region" description="Helical" evidence="1">
    <location>
        <begin position="252"/>
        <end position="270"/>
    </location>
</feature>
<evidence type="ECO:0000256" key="1">
    <source>
        <dbReference type="SAM" id="Phobius"/>
    </source>
</evidence>
<feature type="transmembrane region" description="Helical" evidence="1">
    <location>
        <begin position="167"/>
        <end position="186"/>
    </location>
</feature>
<feature type="transmembrane region" description="Helical" evidence="1">
    <location>
        <begin position="66"/>
        <end position="88"/>
    </location>
</feature>
<proteinExistence type="predicted"/>
<sequence length="408" mass="45707">VHEFFWGFGIAFHTIYAVVPLFLRTLGAPESIAMSSAGLFNILIALPMLAIAALGRNIHNIKRAVILVHCLILVVLFLMGFTFTWVNISTLQPAWIIYFVYFLLYGLSIGIVVPIWAEFLNKTTLISERGRFFGLGFAFNSIGSFIGGIALRVLLNSDIPFPKNFGIGFIVLFVSITLGTLVFWFYRVKPATKIYRHRTIKDFITETKQIVTGHRNFQKYLLSRIFFCASLPGMGLYAVYCQNKFNFDISEVGIFTVLNVIASGTTSYLVGKLGDRWGHKSGMMIAYVAHFSAVILAINAQNMYWVYGIFMAIGAGQGAFMPSAMNLVYDFAEERDTKTYMAIIDSFMAPFVVLFLAGIGFLVQQNNYFLVLNILGGCLLFSIILLHFLVQDPRHSKEPAIYVDGFSS</sequence>
<evidence type="ECO:0008006" key="3">
    <source>
        <dbReference type="Google" id="ProtNLM"/>
    </source>
</evidence>
<dbReference type="EMBL" id="UINC01001041">
    <property type="protein sequence ID" value="SUZ68726.1"/>
    <property type="molecule type" value="Genomic_DNA"/>
</dbReference>
<gene>
    <name evidence="2" type="ORF">METZ01_LOCUS21580</name>
</gene>